<comment type="subcellular location">
    <subcellularLocation>
        <location evidence="9">Cytoplasm</location>
    </subcellularLocation>
</comment>
<evidence type="ECO:0000259" key="11">
    <source>
        <dbReference type="Pfam" id="PF00133"/>
    </source>
</evidence>
<dbReference type="FunFam" id="1.10.730.10:FF:000002">
    <property type="entry name" value="Leucine--tRNA ligase"/>
    <property type="match status" value="1"/>
</dbReference>
<dbReference type="InterPro" id="IPR009080">
    <property type="entry name" value="tRNAsynth_Ia_anticodon-bd"/>
</dbReference>
<sequence>MMESQYSPKEFDEKWQAYWDGLGIYKAIDDDKKPKFYSLVMFPYPSGDLHMGHMRVYTISDVISRHRRMLGYNVLNPMGWDAFGLPAENAAIKRKLHPEKWTKENIRFMRDEQLKKLGTSYDWQREVTTCDSDYYRWTQWLFLKFYEKGLAVRKEAPVNWCPECHTVLANEQVENGACWRHPETPVEQKMMSQWFLKITHYAEELLADLDTLKGWPERVRVMQQNWIGKSTGAELHFTVESKPNVQIKVFTTRPDTVFGVSYLVLAPENPLVQELVSDECRQPVQKYVEESKRKTELDRMTTDKSKTGVPLGASVINPFNGDVVPVYVSDYVLMSYGTGAVMGVPAHDERDFAFASAYNLPIKEVIAKDGKASGSLTEAYLDEGLLINSGKFSGLSNNKAKEAITAWAEESQAGKKRVQFRLRDWLISRQRYWGCPIPLVHCASCGIQPVPESTLPVILPVEGVEFTGEGGSPLGRMPEWLNVKCPTCGGDARRETDTMDTFIDSSWYFLRYADATNHEEAFSKARVDYWMPVDQYVGGVEHAILHLLYSRFFTRALKDMGLVKCVEPFTNLLSQGMVTMYSPVSGRIEKMSKSRGNVVGTLDFFKRYGADAARLFTLFAAPPEQELEWSEDGAVGQHRFLTRIWRLLTDLKEKGVIDASLCRASLDVNQLPPAEQQLLRLVHKTIKAVSNDLSQERYVFNTAIARCMELVNGLYKYVAELEREPEKLSQKSAVLSFAAYNLLLILAPMAPHITEELYHRLDLPASSPDYPSDKDSIHLNKWPAYDQALTVDNELELVLQVNGKIVSKVSASRGIDRSIAESLALEDDKIKSKISGQPVKKVIVVPDKLVNVVI</sequence>
<dbReference type="InterPro" id="IPR013155">
    <property type="entry name" value="M/V/L/I-tRNA-synth_anticd-bd"/>
</dbReference>
<comment type="catalytic activity">
    <reaction evidence="8 9">
        <text>tRNA(Leu) + L-leucine + ATP = L-leucyl-tRNA(Leu) + AMP + diphosphate</text>
        <dbReference type="Rhea" id="RHEA:11688"/>
        <dbReference type="Rhea" id="RHEA-COMP:9613"/>
        <dbReference type="Rhea" id="RHEA-COMP:9622"/>
        <dbReference type="ChEBI" id="CHEBI:30616"/>
        <dbReference type="ChEBI" id="CHEBI:33019"/>
        <dbReference type="ChEBI" id="CHEBI:57427"/>
        <dbReference type="ChEBI" id="CHEBI:78442"/>
        <dbReference type="ChEBI" id="CHEBI:78494"/>
        <dbReference type="ChEBI" id="CHEBI:456215"/>
        <dbReference type="EC" id="6.1.1.4"/>
    </reaction>
</comment>
<keyword evidence="7 9" id="KW-0030">Aminoacyl-tRNA synthetase</keyword>
<reference evidence="15" key="1">
    <citation type="submission" date="2021-02" db="EMBL/GenBank/DDBJ databases">
        <title>Genome-Resolved Metagenomics of a Microbial Community Performing Photosynthetic Biological Nutrient Removal.</title>
        <authorList>
            <person name="Mcdaniel E.A."/>
        </authorList>
    </citation>
    <scope>NUCLEOTIDE SEQUENCE</scope>
    <source>
        <strain evidence="15">UWPOB_OBS1</strain>
    </source>
</reference>
<evidence type="ECO:0000256" key="2">
    <source>
        <dbReference type="ARBA" id="ARBA00022490"/>
    </source>
</evidence>
<dbReference type="InterPro" id="IPR025709">
    <property type="entry name" value="Leu_tRNA-synth_edit"/>
</dbReference>
<dbReference type="AlphaFoldDB" id="A0A8J7PEB3"/>
<evidence type="ECO:0000256" key="10">
    <source>
        <dbReference type="RuleBase" id="RU363035"/>
    </source>
</evidence>
<dbReference type="InterPro" id="IPR014729">
    <property type="entry name" value="Rossmann-like_a/b/a_fold"/>
</dbReference>
<comment type="caution">
    <text evidence="15">The sequence shown here is derived from an EMBL/GenBank/DDBJ whole genome shotgun (WGS) entry which is preliminary data.</text>
</comment>
<dbReference type="InterPro" id="IPR002300">
    <property type="entry name" value="aa-tRNA-synth_Ia"/>
</dbReference>
<feature type="short sequence motif" description="'HIGH' region" evidence="9">
    <location>
        <begin position="43"/>
        <end position="53"/>
    </location>
</feature>
<evidence type="ECO:0000259" key="13">
    <source>
        <dbReference type="Pfam" id="PF09334"/>
    </source>
</evidence>
<evidence type="ECO:0000256" key="7">
    <source>
        <dbReference type="ARBA" id="ARBA00023146"/>
    </source>
</evidence>
<keyword evidence="2 9" id="KW-0963">Cytoplasm</keyword>
<dbReference type="Gene3D" id="3.10.20.590">
    <property type="match status" value="1"/>
</dbReference>
<accession>A0A8J7PEB3</accession>
<dbReference type="PROSITE" id="PS00178">
    <property type="entry name" value="AA_TRNA_LIGASE_I"/>
    <property type="match status" value="1"/>
</dbReference>
<dbReference type="SUPFAM" id="SSF52374">
    <property type="entry name" value="Nucleotidylyl transferase"/>
    <property type="match status" value="1"/>
</dbReference>
<evidence type="ECO:0000313" key="15">
    <source>
        <dbReference type="EMBL" id="MBN8660263.1"/>
    </source>
</evidence>
<evidence type="ECO:0000259" key="14">
    <source>
        <dbReference type="Pfam" id="PF13603"/>
    </source>
</evidence>
<feature type="binding site" evidence="9">
    <location>
        <position position="593"/>
    </location>
    <ligand>
        <name>ATP</name>
        <dbReference type="ChEBI" id="CHEBI:30616"/>
    </ligand>
</feature>
<dbReference type="EMBL" id="JAFLCK010000009">
    <property type="protein sequence ID" value="MBN8660263.1"/>
    <property type="molecule type" value="Genomic_DNA"/>
</dbReference>
<feature type="domain" description="Methionyl/Leucyl tRNA synthetase" evidence="13">
    <location>
        <begin position="42"/>
        <end position="178"/>
    </location>
</feature>
<evidence type="ECO:0000313" key="16">
    <source>
        <dbReference type="Proteomes" id="UP000664277"/>
    </source>
</evidence>
<organism evidence="15 16">
    <name type="scientific">Candidatus Obscuribacter phosphatis</name>
    <dbReference type="NCBI Taxonomy" id="1906157"/>
    <lineage>
        <taxon>Bacteria</taxon>
        <taxon>Bacillati</taxon>
        <taxon>Candidatus Melainabacteria</taxon>
        <taxon>Candidatus Obscuribacterales</taxon>
        <taxon>Candidatus Obscuribacteraceae</taxon>
        <taxon>Candidatus Obscuribacter</taxon>
    </lineage>
</organism>
<evidence type="ECO:0000256" key="1">
    <source>
        <dbReference type="ARBA" id="ARBA00005594"/>
    </source>
</evidence>
<dbReference type="InterPro" id="IPR015413">
    <property type="entry name" value="Methionyl/Leucyl_tRNA_Synth"/>
</dbReference>
<feature type="domain" description="Aminoacyl-tRNA synthetase class Ia" evidence="11">
    <location>
        <begin position="421"/>
        <end position="630"/>
    </location>
</feature>
<dbReference type="Pfam" id="PF08264">
    <property type="entry name" value="Anticodon_1"/>
    <property type="match status" value="1"/>
</dbReference>
<feature type="short sequence motif" description="'KMSKS' region" evidence="9">
    <location>
        <begin position="590"/>
        <end position="594"/>
    </location>
</feature>
<keyword evidence="6 9" id="KW-0648">Protein biosynthesis</keyword>
<dbReference type="SUPFAM" id="SSF50677">
    <property type="entry name" value="ValRS/IleRS/LeuRS editing domain"/>
    <property type="match status" value="1"/>
</dbReference>
<proteinExistence type="inferred from homology"/>
<evidence type="ECO:0000256" key="8">
    <source>
        <dbReference type="ARBA" id="ARBA00047469"/>
    </source>
</evidence>
<keyword evidence="4 9" id="KW-0547">Nucleotide-binding</keyword>
<dbReference type="Pfam" id="PF09334">
    <property type="entry name" value="tRNA-synt_1g"/>
    <property type="match status" value="1"/>
</dbReference>
<dbReference type="Pfam" id="PF00133">
    <property type="entry name" value="tRNA-synt_1"/>
    <property type="match status" value="1"/>
</dbReference>
<dbReference type="InterPro" id="IPR009008">
    <property type="entry name" value="Val/Leu/Ile-tRNA-synth_edit"/>
</dbReference>
<dbReference type="PANTHER" id="PTHR43740">
    <property type="entry name" value="LEUCYL-TRNA SYNTHETASE"/>
    <property type="match status" value="1"/>
</dbReference>
<dbReference type="GO" id="GO:0005524">
    <property type="term" value="F:ATP binding"/>
    <property type="evidence" value="ECO:0007669"/>
    <property type="project" value="UniProtKB-UniRule"/>
</dbReference>
<feature type="domain" description="Leucyl-tRNA synthetase editing" evidence="14">
    <location>
        <begin position="224"/>
        <end position="408"/>
    </location>
</feature>
<dbReference type="GO" id="GO:0004823">
    <property type="term" value="F:leucine-tRNA ligase activity"/>
    <property type="evidence" value="ECO:0007669"/>
    <property type="project" value="UniProtKB-UniRule"/>
</dbReference>
<feature type="domain" description="Methionyl/Valyl/Leucyl/Isoleucyl-tRNA synthetase anticodon-binding" evidence="12">
    <location>
        <begin position="676"/>
        <end position="812"/>
    </location>
</feature>
<dbReference type="CDD" id="cd07958">
    <property type="entry name" value="Anticodon_Ia_Leu_BEm"/>
    <property type="match status" value="1"/>
</dbReference>
<dbReference type="FunFam" id="3.40.50.620:FF:000003">
    <property type="entry name" value="Leucine--tRNA ligase"/>
    <property type="match status" value="1"/>
</dbReference>
<evidence type="ECO:0000256" key="9">
    <source>
        <dbReference type="HAMAP-Rule" id="MF_00049"/>
    </source>
</evidence>
<gene>
    <name evidence="9" type="primary">leuS</name>
    <name evidence="15" type="ORF">J0M35_07860</name>
</gene>
<dbReference type="HAMAP" id="MF_00049_B">
    <property type="entry name" value="Leu_tRNA_synth_B"/>
    <property type="match status" value="1"/>
</dbReference>
<keyword evidence="3 9" id="KW-0436">Ligase</keyword>
<dbReference type="GO" id="GO:0002161">
    <property type="term" value="F:aminoacyl-tRNA deacylase activity"/>
    <property type="evidence" value="ECO:0007669"/>
    <property type="project" value="InterPro"/>
</dbReference>
<dbReference type="FunFam" id="3.40.50.620:FF:000100">
    <property type="entry name" value="probable leucine--tRNA ligase, mitochondrial"/>
    <property type="match status" value="1"/>
</dbReference>
<dbReference type="Proteomes" id="UP000664277">
    <property type="component" value="Unassembled WGS sequence"/>
</dbReference>
<evidence type="ECO:0000256" key="3">
    <source>
        <dbReference type="ARBA" id="ARBA00022598"/>
    </source>
</evidence>
<dbReference type="InterPro" id="IPR002302">
    <property type="entry name" value="Leu-tRNA-ligase"/>
</dbReference>
<evidence type="ECO:0000256" key="4">
    <source>
        <dbReference type="ARBA" id="ARBA00022741"/>
    </source>
</evidence>
<dbReference type="PANTHER" id="PTHR43740:SF2">
    <property type="entry name" value="LEUCINE--TRNA LIGASE, MITOCHONDRIAL"/>
    <property type="match status" value="1"/>
</dbReference>
<keyword evidence="5 9" id="KW-0067">ATP-binding</keyword>
<dbReference type="Pfam" id="PF13603">
    <property type="entry name" value="tRNA-synt_1_2"/>
    <property type="match status" value="1"/>
</dbReference>
<dbReference type="NCBIfam" id="TIGR00396">
    <property type="entry name" value="leuS_bact"/>
    <property type="match status" value="1"/>
</dbReference>
<comment type="similarity">
    <text evidence="1 9 10">Belongs to the class-I aminoacyl-tRNA synthetase family.</text>
</comment>
<dbReference type="SUPFAM" id="SSF47323">
    <property type="entry name" value="Anticodon-binding domain of a subclass of class I aminoacyl-tRNA synthetases"/>
    <property type="match status" value="1"/>
</dbReference>
<dbReference type="CDD" id="cd00812">
    <property type="entry name" value="LeuRS_core"/>
    <property type="match status" value="1"/>
</dbReference>
<dbReference type="Gene3D" id="3.40.50.620">
    <property type="entry name" value="HUPs"/>
    <property type="match status" value="2"/>
</dbReference>
<dbReference type="GO" id="GO:0006429">
    <property type="term" value="P:leucyl-tRNA aminoacylation"/>
    <property type="evidence" value="ECO:0007669"/>
    <property type="project" value="UniProtKB-UniRule"/>
</dbReference>
<dbReference type="GO" id="GO:0005829">
    <property type="term" value="C:cytosol"/>
    <property type="evidence" value="ECO:0007669"/>
    <property type="project" value="TreeGrafter"/>
</dbReference>
<name>A0A8J7PEB3_9BACT</name>
<dbReference type="EC" id="6.1.1.4" evidence="9"/>
<evidence type="ECO:0000256" key="5">
    <source>
        <dbReference type="ARBA" id="ARBA00022840"/>
    </source>
</evidence>
<dbReference type="Gene3D" id="1.10.730.10">
    <property type="entry name" value="Isoleucyl-tRNA Synthetase, Domain 1"/>
    <property type="match status" value="1"/>
</dbReference>
<evidence type="ECO:0000256" key="6">
    <source>
        <dbReference type="ARBA" id="ARBA00022917"/>
    </source>
</evidence>
<evidence type="ECO:0000259" key="12">
    <source>
        <dbReference type="Pfam" id="PF08264"/>
    </source>
</evidence>
<dbReference type="PRINTS" id="PR00985">
    <property type="entry name" value="TRNASYNTHLEU"/>
</dbReference>
<protein>
    <recommendedName>
        <fullName evidence="9">Leucine--tRNA ligase</fullName>
        <ecNumber evidence="9">6.1.1.4</ecNumber>
    </recommendedName>
    <alternativeName>
        <fullName evidence="9">Leucyl-tRNA synthetase</fullName>
        <shortName evidence="9">LeuRS</shortName>
    </alternativeName>
</protein>
<dbReference type="InterPro" id="IPR001412">
    <property type="entry name" value="aa-tRNA-synth_I_CS"/>
</dbReference>